<evidence type="ECO:0000313" key="2">
    <source>
        <dbReference type="Proteomes" id="UP000014974"/>
    </source>
</evidence>
<proteinExistence type="predicted"/>
<evidence type="ECO:0000313" key="1">
    <source>
        <dbReference type="EMBL" id="EPR67857.1"/>
    </source>
</evidence>
<dbReference type="AlphaFoldDB" id="S7VE90"/>
<comment type="caution">
    <text evidence="1">The sequence shown here is derived from an EMBL/GenBank/DDBJ whole genome shotgun (WGS) entry which is preliminary data.</text>
</comment>
<name>S7VE90_9BACT</name>
<accession>S7VE90</accession>
<dbReference type="Proteomes" id="UP000014974">
    <property type="component" value="Unassembled WGS sequence"/>
</dbReference>
<gene>
    <name evidence="1" type="ORF">ADICYQ_2929</name>
</gene>
<sequence length="53" mass="5830">MSGFAKALFLNGSYQLSESIGGWFQWCLALLQNLGQAIRLLGILSSLLWVKVS</sequence>
<organism evidence="1 2">
    <name type="scientific">Cyclobacterium qasimii M12-11B</name>
    <dbReference type="NCBI Taxonomy" id="641524"/>
    <lineage>
        <taxon>Bacteria</taxon>
        <taxon>Pseudomonadati</taxon>
        <taxon>Bacteroidota</taxon>
        <taxon>Cytophagia</taxon>
        <taxon>Cytophagales</taxon>
        <taxon>Cyclobacteriaceae</taxon>
        <taxon>Cyclobacterium</taxon>
    </lineage>
</organism>
<dbReference type="EMBL" id="ATNM01000110">
    <property type="protein sequence ID" value="EPR67857.1"/>
    <property type="molecule type" value="Genomic_DNA"/>
</dbReference>
<reference evidence="1 2" key="1">
    <citation type="journal article" date="2013" name="Genome Announc.">
        <title>Draft Genome Sequence of Cyclobacterium qasimii Strain M12-11BT, Isolated from Arctic Marine Sediment.</title>
        <authorList>
            <person name="Shivaji S."/>
            <person name="Ara S."/>
            <person name="Singh A."/>
            <person name="Kumar Pinnaka A."/>
        </authorList>
    </citation>
    <scope>NUCLEOTIDE SEQUENCE [LARGE SCALE GENOMIC DNA]</scope>
    <source>
        <strain evidence="1 2">M12-11B</strain>
    </source>
</reference>
<protein>
    <submittedName>
        <fullName evidence="1">Uncharacterized protein</fullName>
    </submittedName>
</protein>